<evidence type="ECO:0000313" key="1">
    <source>
        <dbReference type="EMBL" id="RTE65375.1"/>
    </source>
</evidence>
<dbReference type="EMBL" id="RQXW01000010">
    <property type="protein sequence ID" value="RTE65375.1"/>
    <property type="molecule type" value="Genomic_DNA"/>
</dbReference>
<evidence type="ECO:0000313" key="2">
    <source>
        <dbReference type="Proteomes" id="UP000283087"/>
    </source>
</evidence>
<gene>
    <name evidence="1" type="ORF">EH243_11940</name>
</gene>
<reference evidence="1 2" key="1">
    <citation type="submission" date="2018-11" db="EMBL/GenBank/DDBJ databases">
        <title>The draft genome sequence of Amphritea opalescens ANRC-JH13T.</title>
        <authorList>
            <person name="Fang Z."/>
            <person name="Zhang Y."/>
            <person name="Han X."/>
        </authorList>
    </citation>
    <scope>NUCLEOTIDE SEQUENCE [LARGE SCALE GENOMIC DNA]</scope>
    <source>
        <strain evidence="1 2">ANRC-JH13</strain>
    </source>
</reference>
<sequence length="94" mass="10236">MDLKRGPQRSGNKRHQARKVGEAVCDMQGDLWDLDGIFLHLMKQLVPGWSGGALPSEVMPELKNTGQFHAHDLLLTAEPAGGGKISLRICAFEG</sequence>
<dbReference type="AlphaFoldDB" id="A0A430KPI9"/>
<dbReference type="OrthoDB" id="6120865at2"/>
<dbReference type="Proteomes" id="UP000283087">
    <property type="component" value="Unassembled WGS sequence"/>
</dbReference>
<comment type="caution">
    <text evidence="1">The sequence shown here is derived from an EMBL/GenBank/DDBJ whole genome shotgun (WGS) entry which is preliminary data.</text>
</comment>
<name>A0A430KPI9_9GAMM</name>
<organism evidence="1 2">
    <name type="scientific">Amphritea opalescens</name>
    <dbReference type="NCBI Taxonomy" id="2490544"/>
    <lineage>
        <taxon>Bacteria</taxon>
        <taxon>Pseudomonadati</taxon>
        <taxon>Pseudomonadota</taxon>
        <taxon>Gammaproteobacteria</taxon>
        <taxon>Oceanospirillales</taxon>
        <taxon>Oceanospirillaceae</taxon>
        <taxon>Amphritea</taxon>
    </lineage>
</organism>
<accession>A0A430KPI9</accession>
<dbReference type="RefSeq" id="WP_126158903.1">
    <property type="nucleotide sequence ID" value="NZ_RQXW01000010.1"/>
</dbReference>
<protein>
    <submittedName>
        <fullName evidence="1">Uncharacterized protein</fullName>
    </submittedName>
</protein>
<keyword evidence="2" id="KW-1185">Reference proteome</keyword>
<proteinExistence type="predicted"/>